<accession>A0ABS1WR90</accession>
<comment type="caution">
    <text evidence="2">The sequence shown here is derived from an EMBL/GenBank/DDBJ whole genome shotgun (WGS) entry which is preliminary data.</text>
</comment>
<dbReference type="Pfam" id="PF11743">
    <property type="entry name" value="DUF3301"/>
    <property type="match status" value="1"/>
</dbReference>
<protein>
    <submittedName>
        <fullName evidence="2">DUF3301 domain-containing protein</fullName>
    </submittedName>
</protein>
<gene>
    <name evidence="2" type="ORF">JM946_02045</name>
</gene>
<feature type="region of interest" description="Disordered" evidence="1">
    <location>
        <begin position="86"/>
        <end position="166"/>
    </location>
</feature>
<feature type="compositionally biased region" description="Basic and acidic residues" evidence="1">
    <location>
        <begin position="132"/>
        <end position="141"/>
    </location>
</feature>
<organism evidence="2 3">
    <name type="scientific">Steroidobacter gossypii</name>
    <dbReference type="NCBI Taxonomy" id="2805490"/>
    <lineage>
        <taxon>Bacteria</taxon>
        <taxon>Pseudomonadati</taxon>
        <taxon>Pseudomonadota</taxon>
        <taxon>Gammaproteobacteria</taxon>
        <taxon>Steroidobacterales</taxon>
        <taxon>Steroidobacteraceae</taxon>
        <taxon>Steroidobacter</taxon>
    </lineage>
</organism>
<sequence>MAAGIVWFLQDSLAARERANIAAMEACQRLSLQFLDGTVAFARLSFAREHGQLVVRRTYVFDYTANSIERRQGFVIMLGRRVESVGYAPGEERRNPPPQAPSVRLSATFPPPAEPPPPPPPPAESAQVFDLADWRARRRGADPQPPPSQRRPTLTNGGASDQDQHH</sequence>
<feature type="compositionally biased region" description="Polar residues" evidence="1">
    <location>
        <begin position="150"/>
        <end position="166"/>
    </location>
</feature>
<proteinExistence type="predicted"/>
<evidence type="ECO:0000313" key="2">
    <source>
        <dbReference type="EMBL" id="MBM0103501.1"/>
    </source>
</evidence>
<dbReference type="Proteomes" id="UP000661077">
    <property type="component" value="Unassembled WGS sequence"/>
</dbReference>
<keyword evidence="3" id="KW-1185">Reference proteome</keyword>
<feature type="compositionally biased region" description="Pro residues" evidence="1">
    <location>
        <begin position="109"/>
        <end position="123"/>
    </location>
</feature>
<dbReference type="InterPro" id="IPR021732">
    <property type="entry name" value="DUF3301"/>
</dbReference>
<evidence type="ECO:0000313" key="3">
    <source>
        <dbReference type="Proteomes" id="UP000661077"/>
    </source>
</evidence>
<evidence type="ECO:0000256" key="1">
    <source>
        <dbReference type="SAM" id="MobiDB-lite"/>
    </source>
</evidence>
<reference evidence="2 3" key="1">
    <citation type="journal article" date="2021" name="Int. J. Syst. Evol. Microbiol.">
        <title>Steroidobacter gossypii sp. nov., isolated from soil of cotton cropping field.</title>
        <authorList>
            <person name="Huang R."/>
            <person name="Yang S."/>
            <person name="Zhen C."/>
            <person name="Liu W."/>
        </authorList>
    </citation>
    <scope>NUCLEOTIDE SEQUENCE [LARGE SCALE GENOMIC DNA]</scope>
    <source>
        <strain evidence="2 3">S1-65</strain>
    </source>
</reference>
<dbReference type="EMBL" id="JAEVLS010000001">
    <property type="protein sequence ID" value="MBM0103501.1"/>
    <property type="molecule type" value="Genomic_DNA"/>
</dbReference>
<name>A0ABS1WR90_9GAMM</name>